<dbReference type="PROSITE" id="PS50103">
    <property type="entry name" value="ZF_C3H1"/>
    <property type="match status" value="1"/>
</dbReference>
<dbReference type="InterPro" id="IPR029063">
    <property type="entry name" value="SAM-dependent_MTases_sf"/>
</dbReference>
<evidence type="ECO:0000313" key="13">
    <source>
        <dbReference type="EMBL" id="CDW30286.1"/>
    </source>
</evidence>
<dbReference type="GO" id="GO:0141101">
    <property type="term" value="F:tRNA(Ser) (uridine(44)-2'-O-)-methyltransferase activity"/>
    <property type="evidence" value="ECO:0007669"/>
    <property type="project" value="UniProtKB-EC"/>
</dbReference>
<sequence>METDCFNCDRGLTHFSKALEVLLKSPQSYDRRIRGAEMDGQYNDFCSSFKIHRKLLFKNSSLKQETFTWDELKQCAQFDEYFIAEFHDNQVKVKCENDALQMKDKLKELCQSVSLDSPTLSLQLISLEKYEVKYRQLKEKYYVALKESWCERTDPEKFIPEDLGIASYLLCLWEEERKELGIDKLQSFVDLGCGNGLLVYLLHKEGHPGTGLDVRKRKIWDLFADIDLQENTIIPSVETTYSGYDWLIGNHSDELTPWIPVMSTLTSENTRFFVLPCCPFEFYSKFKRRNHKLGMYTDYLNYVEEVCRWTGFSVERDRLRIPSTKRVCFVGRKRNSVLKWSQLTQNIKEKLVTENSTFKPRDKIEKVRNCTQVDKTVLNQIVNIIVGLLLSKNGTSKEWNGGTSVPISSLVQKIPSDLLNLLKSECGGLQTLLRNHHYIFFVSKGCVRFRIPGKDNPVKKSNKVKTKLCWFYSNHPDGCPASEKDCLWIHPDNEAK</sequence>
<keyword evidence="4 11" id="KW-0963">Cytoplasm</keyword>
<evidence type="ECO:0000256" key="9">
    <source>
        <dbReference type="ARBA" id="ARBA00047957"/>
    </source>
</evidence>
<dbReference type="SUPFAM" id="SSF53335">
    <property type="entry name" value="S-adenosyl-L-methionine-dependent methyltransferases"/>
    <property type="match status" value="1"/>
</dbReference>
<name>A0A0K2TY31_LEPSM</name>
<dbReference type="OrthoDB" id="10047021at2759"/>
<dbReference type="InterPro" id="IPR011671">
    <property type="entry name" value="tRNA_uracil_MeTrfase"/>
</dbReference>
<evidence type="ECO:0000256" key="4">
    <source>
        <dbReference type="ARBA" id="ARBA00022490"/>
    </source>
</evidence>
<evidence type="ECO:0000256" key="2">
    <source>
        <dbReference type="ARBA" id="ARBA00004496"/>
    </source>
</evidence>
<dbReference type="AlphaFoldDB" id="A0A0K2TY31"/>
<evidence type="ECO:0000256" key="6">
    <source>
        <dbReference type="ARBA" id="ARBA00022679"/>
    </source>
</evidence>
<dbReference type="PANTHER" id="PTHR21210">
    <property type="entry name" value="TRNA (URACIL-O(2)-)-METHYLTRANSFERASE-RELATED"/>
    <property type="match status" value="1"/>
</dbReference>
<comment type="function">
    <text evidence="11">Adenosyl-L-methionine (AdoMet)-dependent tRNA (uracil-O(2)-)-methyltransferase.</text>
</comment>
<comment type="similarity">
    <text evidence="3 11">Belongs to the TRM44 family.</text>
</comment>
<dbReference type="EC" id="2.1.1.211" evidence="11"/>
<keyword evidence="5 11" id="KW-0489">Methyltransferase</keyword>
<dbReference type="Pfam" id="PF07757">
    <property type="entry name" value="AdoMet_MTase"/>
    <property type="match status" value="1"/>
</dbReference>
<accession>A0A0K2TY31</accession>
<keyword evidence="10" id="KW-0863">Zinc-finger</keyword>
<evidence type="ECO:0000256" key="10">
    <source>
        <dbReference type="PROSITE-ProRule" id="PRU00723"/>
    </source>
</evidence>
<evidence type="ECO:0000256" key="11">
    <source>
        <dbReference type="RuleBase" id="RU368004"/>
    </source>
</evidence>
<dbReference type="GO" id="GO:0005737">
    <property type="term" value="C:cytoplasm"/>
    <property type="evidence" value="ECO:0007669"/>
    <property type="project" value="UniProtKB-SubCell"/>
</dbReference>
<dbReference type="GO" id="GO:0030488">
    <property type="term" value="P:tRNA methylation"/>
    <property type="evidence" value="ECO:0007669"/>
    <property type="project" value="UniProtKB-UniRule"/>
</dbReference>
<comment type="function">
    <text evidence="1">Probable adenosyl-L-methionine (AdoMet)-dependent tRNA (uracil-O(2)-)-methyltransferase.</text>
</comment>
<dbReference type="EMBL" id="HACA01012925">
    <property type="protein sequence ID" value="CDW30286.1"/>
    <property type="molecule type" value="Transcribed_RNA"/>
</dbReference>
<comment type="subcellular location">
    <subcellularLocation>
        <location evidence="2 11">Cytoplasm</location>
    </subcellularLocation>
</comment>
<comment type="catalytic activity">
    <reaction evidence="9 11">
        <text>uridine(44) in tRNA(Ser) + S-adenosyl-L-methionine = 2'-O-methyluridine(44) in tRNA(Ser) + S-adenosyl-L-homocysteine + H(+)</text>
        <dbReference type="Rhea" id="RHEA:43100"/>
        <dbReference type="Rhea" id="RHEA-COMP:10339"/>
        <dbReference type="Rhea" id="RHEA-COMP:10340"/>
        <dbReference type="ChEBI" id="CHEBI:15378"/>
        <dbReference type="ChEBI" id="CHEBI:57856"/>
        <dbReference type="ChEBI" id="CHEBI:59789"/>
        <dbReference type="ChEBI" id="CHEBI:65315"/>
        <dbReference type="ChEBI" id="CHEBI:74478"/>
        <dbReference type="EC" id="2.1.1.211"/>
    </reaction>
</comment>
<evidence type="ECO:0000256" key="1">
    <source>
        <dbReference type="ARBA" id="ARBA00002778"/>
    </source>
</evidence>
<evidence type="ECO:0000256" key="5">
    <source>
        <dbReference type="ARBA" id="ARBA00022603"/>
    </source>
</evidence>
<dbReference type="InterPro" id="IPR000571">
    <property type="entry name" value="Znf_CCCH"/>
</dbReference>
<evidence type="ECO:0000256" key="3">
    <source>
        <dbReference type="ARBA" id="ARBA00009056"/>
    </source>
</evidence>
<evidence type="ECO:0000256" key="8">
    <source>
        <dbReference type="ARBA" id="ARBA00022694"/>
    </source>
</evidence>
<protein>
    <recommendedName>
        <fullName evidence="11">tRNA (uracil-O(2)-)-methyltransferase</fullName>
        <ecNumber evidence="11">2.1.1.211</ecNumber>
    </recommendedName>
</protein>
<keyword evidence="8 11" id="KW-0819">tRNA processing</keyword>
<keyword evidence="10" id="KW-0862">Zinc</keyword>
<evidence type="ECO:0000256" key="7">
    <source>
        <dbReference type="ARBA" id="ARBA00022691"/>
    </source>
</evidence>
<dbReference type="PANTHER" id="PTHR21210:SF0">
    <property type="entry name" value="TRNA (URACIL-O(2)-)-METHYLTRANSFERASE-RELATED"/>
    <property type="match status" value="1"/>
</dbReference>
<keyword evidence="6 11" id="KW-0808">Transferase</keyword>
<keyword evidence="10" id="KW-0479">Metal-binding</keyword>
<organism evidence="13">
    <name type="scientific">Lepeophtheirus salmonis</name>
    <name type="common">Salmon louse</name>
    <name type="synonym">Caligus salmonis</name>
    <dbReference type="NCBI Taxonomy" id="72036"/>
    <lineage>
        <taxon>Eukaryota</taxon>
        <taxon>Metazoa</taxon>
        <taxon>Ecdysozoa</taxon>
        <taxon>Arthropoda</taxon>
        <taxon>Crustacea</taxon>
        <taxon>Multicrustacea</taxon>
        <taxon>Hexanauplia</taxon>
        <taxon>Copepoda</taxon>
        <taxon>Siphonostomatoida</taxon>
        <taxon>Caligidae</taxon>
        <taxon>Lepeophtheirus</taxon>
    </lineage>
</organism>
<reference evidence="13" key="1">
    <citation type="submission" date="2014-05" db="EMBL/GenBank/DDBJ databases">
        <authorList>
            <person name="Chronopoulou M."/>
        </authorList>
    </citation>
    <scope>NUCLEOTIDE SEQUENCE</scope>
    <source>
        <tissue evidence="13">Whole organism</tissue>
    </source>
</reference>
<proteinExistence type="inferred from homology"/>
<feature type="domain" description="C3H1-type" evidence="12">
    <location>
        <begin position="463"/>
        <end position="493"/>
    </location>
</feature>
<dbReference type="GO" id="GO:0008270">
    <property type="term" value="F:zinc ion binding"/>
    <property type="evidence" value="ECO:0007669"/>
    <property type="project" value="UniProtKB-KW"/>
</dbReference>
<feature type="zinc finger region" description="C3H1-type" evidence="10">
    <location>
        <begin position="463"/>
        <end position="493"/>
    </location>
</feature>
<evidence type="ECO:0000259" key="12">
    <source>
        <dbReference type="PROSITE" id="PS50103"/>
    </source>
</evidence>
<keyword evidence="7 11" id="KW-0949">S-adenosyl-L-methionine</keyword>